<name>A0A418WKM9_9SPHN</name>
<dbReference type="PANTHER" id="PTHR36451:SF1">
    <property type="entry name" value="OMEGA-HYDROXY-BETA-DIHYDROMENAQUINONE-9 SULFOTRANSFERASE STF3"/>
    <property type="match status" value="1"/>
</dbReference>
<dbReference type="AlphaFoldDB" id="A0A418WKM9"/>
<reference evidence="1 2" key="1">
    <citation type="submission" date="2018-09" db="EMBL/GenBank/DDBJ databases">
        <authorList>
            <person name="Zhu H."/>
        </authorList>
    </citation>
    <scope>NUCLEOTIDE SEQUENCE [LARGE SCALE GENOMIC DNA]</scope>
    <source>
        <strain evidence="1 2">K2R01-6</strain>
    </source>
</reference>
<dbReference type="Proteomes" id="UP000286100">
    <property type="component" value="Unassembled WGS sequence"/>
</dbReference>
<dbReference type="Gene3D" id="3.40.50.300">
    <property type="entry name" value="P-loop containing nucleotide triphosphate hydrolases"/>
    <property type="match status" value="1"/>
</dbReference>
<dbReference type="InterPro" id="IPR027417">
    <property type="entry name" value="P-loop_NTPase"/>
</dbReference>
<dbReference type="EMBL" id="QYUM01000003">
    <property type="protein sequence ID" value="RJF90607.1"/>
    <property type="molecule type" value="Genomic_DNA"/>
</dbReference>
<evidence type="ECO:0000313" key="2">
    <source>
        <dbReference type="Proteomes" id="UP000286100"/>
    </source>
</evidence>
<keyword evidence="1" id="KW-0808">Transferase</keyword>
<dbReference type="SUPFAM" id="SSF52540">
    <property type="entry name" value="P-loop containing nucleoside triphosphate hydrolases"/>
    <property type="match status" value="1"/>
</dbReference>
<gene>
    <name evidence="1" type="ORF">D3876_10310</name>
</gene>
<sequence>MAGFEERFPAPDQFRDASDELHALVGLQLGTDDFGPGDYLPGLEMLLQSMDVDPHFTERGRRIAWGDLVNVLGARAHAWRAMKINPGFDRHPVSRPIVITGVPRTGTTALHKLMAVDPQFQGLQTWLTGAPMPRPPRDQWSQHPQFLKVAEQLRARYDAAPDSRAAHLMVAEEVDECCLVLRQSFVSNLWTCGWSAHSYDAWWQQQSERPAYRHLARVLQLIGSAEPDKRWLLKNPGHIANLDLVFETFPDALVIQTHRDSAKALPSLCALLMQRFPLMEEGSRPKRARAMLTRETEKWADAVHKAEAVRHQHPGRIFDVVHADFHRDPMGIIRRIYSFAGLELTPEVDADMVRRAEERPELAHGVHRYDLADFGMGEEAIRAPFGDYIDRFGLAPGKSAAA</sequence>
<evidence type="ECO:0000313" key="1">
    <source>
        <dbReference type="EMBL" id="RJF90607.1"/>
    </source>
</evidence>
<dbReference type="RefSeq" id="WP_119761942.1">
    <property type="nucleotide sequence ID" value="NZ_QYUM01000003.1"/>
</dbReference>
<organism evidence="1 2">
    <name type="scientific">Sphingomonas cavernae</name>
    <dbReference type="NCBI Taxonomy" id="2320861"/>
    <lineage>
        <taxon>Bacteria</taxon>
        <taxon>Pseudomonadati</taxon>
        <taxon>Pseudomonadota</taxon>
        <taxon>Alphaproteobacteria</taxon>
        <taxon>Sphingomonadales</taxon>
        <taxon>Sphingomonadaceae</taxon>
        <taxon>Sphingomonas</taxon>
    </lineage>
</organism>
<dbReference type="PANTHER" id="PTHR36451">
    <property type="entry name" value="PAPS-DEPENDENT SULFOTRANSFERASE STF3"/>
    <property type="match status" value="1"/>
</dbReference>
<dbReference type="InterPro" id="IPR052736">
    <property type="entry name" value="Stf3_sulfotransferase"/>
</dbReference>
<proteinExistence type="predicted"/>
<protein>
    <submittedName>
        <fullName evidence="1">Sulfotransferase</fullName>
    </submittedName>
</protein>
<dbReference type="GO" id="GO:0016740">
    <property type="term" value="F:transferase activity"/>
    <property type="evidence" value="ECO:0007669"/>
    <property type="project" value="UniProtKB-KW"/>
</dbReference>
<comment type="caution">
    <text evidence="1">The sequence shown here is derived from an EMBL/GenBank/DDBJ whole genome shotgun (WGS) entry which is preliminary data.</text>
</comment>
<keyword evidence="2" id="KW-1185">Reference proteome</keyword>
<dbReference type="OrthoDB" id="9777890at2"/>
<dbReference type="Pfam" id="PF13469">
    <property type="entry name" value="Sulfotransfer_3"/>
    <property type="match status" value="1"/>
</dbReference>
<accession>A0A418WKM9</accession>